<organism evidence="1 4">
    <name type="scientific">Leptospira kirschneri serovar Bulgarica str. Nikolaevo</name>
    <dbReference type="NCBI Taxonomy" id="1240687"/>
    <lineage>
        <taxon>Bacteria</taxon>
        <taxon>Pseudomonadati</taxon>
        <taxon>Spirochaetota</taxon>
        <taxon>Spirochaetia</taxon>
        <taxon>Leptospirales</taxon>
        <taxon>Leptospiraceae</taxon>
        <taxon>Leptospira</taxon>
    </lineage>
</organism>
<reference evidence="1 4" key="1">
    <citation type="submission" date="2013-01" db="EMBL/GenBank/DDBJ databases">
        <authorList>
            <person name="Harkins D.M."/>
            <person name="Durkin A.S."/>
            <person name="Brinkac L.M."/>
            <person name="Haft D.H."/>
            <person name="Selengut J.D."/>
            <person name="Sanka R."/>
            <person name="DePew J."/>
            <person name="Purushe J."/>
            <person name="Galloway R.L."/>
            <person name="Vinetz J.M."/>
            <person name="Sutton G.G."/>
            <person name="Nierman W.C."/>
            <person name="Fouts D.E."/>
        </authorList>
    </citation>
    <scope>NUCLEOTIDE SEQUENCE [LARGE SCALE GENOMIC DNA]</scope>
    <source>
        <strain evidence="1 4">Nikolaevo</strain>
    </source>
</reference>
<dbReference type="RefSeq" id="WP_020763123.1">
    <property type="nucleotide sequence ID" value="NZ_ANCE01000079.1"/>
</dbReference>
<evidence type="ECO:0000313" key="1">
    <source>
        <dbReference type="EMBL" id="EMK22368.1"/>
    </source>
</evidence>
<dbReference type="EMBL" id="ANCE01000079">
    <property type="protein sequence ID" value="EMK24900.1"/>
    <property type="molecule type" value="Genomic_DNA"/>
</dbReference>
<gene>
    <name evidence="3" type="ORF">LEP1GSC008_0558</name>
    <name evidence="1" type="ORF">LEP1GSC008_1599</name>
    <name evidence="2" type="ORF">LEP1GSC008_2672</name>
</gene>
<proteinExistence type="predicted"/>
<dbReference type="PATRIC" id="fig|1240687.3.peg.1507"/>
<evidence type="ECO:0000313" key="4">
    <source>
        <dbReference type="Proteomes" id="UP000011980"/>
    </source>
</evidence>
<dbReference type="NCBIfam" id="NF047561">
    <property type="entry name" value="orf58_phage_fam"/>
    <property type="match status" value="1"/>
</dbReference>
<evidence type="ECO:0000313" key="2">
    <source>
        <dbReference type="EMBL" id="EMK24562.1"/>
    </source>
</evidence>
<sequence>MIGNPKLFGRTVSLEILPKVGLGKEFTYPPFNLEFESDLSALNLTKVSLMNVNEDTIQLVGAKSKGPSFLYPTALLSAGYKDENGLVVSGEVIYPKFRQDGPNKILEFTISANAGSWNSFYIMKTYSRLPAQTVILDILTQGNIKPGTIVLGENKVINFSATRTLGECIKSFCDLTGSQYWMQDGLLYISPLDPPSKPSTIFLDNTSGLIGVPEKSQKTWKITSLFRHKFKLNMVIAVKGGNLDGECRIVKGKHRFSTFQTTNYSELEVLPYDYS</sequence>
<dbReference type="EMBL" id="ANCE01000169">
    <property type="protein sequence ID" value="EMK22368.1"/>
    <property type="molecule type" value="Genomic_DNA"/>
</dbReference>
<dbReference type="EMBL" id="ANCE01000096">
    <property type="protein sequence ID" value="EMK24562.1"/>
    <property type="molecule type" value="Genomic_DNA"/>
</dbReference>
<comment type="caution">
    <text evidence="1">The sequence shown here is derived from an EMBL/GenBank/DDBJ whole genome shotgun (WGS) entry which is preliminary data.</text>
</comment>
<dbReference type="OrthoDB" id="333410at2"/>
<evidence type="ECO:0000313" key="3">
    <source>
        <dbReference type="EMBL" id="EMK24900.1"/>
    </source>
</evidence>
<dbReference type="Proteomes" id="UP000011980">
    <property type="component" value="Unassembled WGS sequence"/>
</dbReference>
<name>M6F0S9_9LEPT</name>
<protein>
    <submittedName>
        <fullName evidence="1">Uncharacterized protein</fullName>
    </submittedName>
</protein>
<accession>M6F0S9</accession>
<dbReference type="AlphaFoldDB" id="M6F0S9"/>